<evidence type="ECO:0000256" key="4">
    <source>
        <dbReference type="ARBA" id="ARBA00022614"/>
    </source>
</evidence>
<evidence type="ECO:0000256" key="10">
    <source>
        <dbReference type="SAM" id="MobiDB-lite"/>
    </source>
</evidence>
<feature type="region of interest" description="Disordered" evidence="10">
    <location>
        <begin position="272"/>
        <end position="357"/>
    </location>
</feature>
<evidence type="ECO:0000256" key="2">
    <source>
        <dbReference type="ARBA" id="ARBA00004138"/>
    </source>
</evidence>
<feature type="compositionally biased region" description="Acidic residues" evidence="10">
    <location>
        <begin position="307"/>
        <end position="317"/>
    </location>
</feature>
<evidence type="ECO:0000256" key="9">
    <source>
        <dbReference type="SAM" id="Coils"/>
    </source>
</evidence>
<evidence type="ECO:0000256" key="3">
    <source>
        <dbReference type="ARBA" id="ARBA00006453"/>
    </source>
</evidence>
<keyword evidence="4" id="KW-0433">Leucine-rich repeat</keyword>
<dbReference type="PROSITE" id="PS51450">
    <property type="entry name" value="LRR"/>
    <property type="match status" value="4"/>
</dbReference>
<dbReference type="SMART" id="SM00365">
    <property type="entry name" value="LRR_SD22"/>
    <property type="match status" value="3"/>
</dbReference>
<dbReference type="Proteomes" id="UP001566132">
    <property type="component" value="Unassembled WGS sequence"/>
</dbReference>
<comment type="similarity">
    <text evidence="3">Belongs to the DNAAF1 family.</text>
</comment>
<protein>
    <recommendedName>
        <fullName evidence="8">Dynein axonemal assembly factor 1 homolog</fullName>
    </recommendedName>
</protein>
<gene>
    <name evidence="11" type="ORF">ABEB36_007259</name>
</gene>
<dbReference type="InterPro" id="IPR001611">
    <property type="entry name" value="Leu-rich_rpt"/>
</dbReference>
<evidence type="ECO:0000256" key="5">
    <source>
        <dbReference type="ARBA" id="ARBA00022737"/>
    </source>
</evidence>
<accession>A0ABD1EXC0</accession>
<dbReference type="InterPro" id="IPR032675">
    <property type="entry name" value="LRR_dom_sf"/>
</dbReference>
<keyword evidence="9" id="KW-0175">Coiled coil</keyword>
<dbReference type="PANTHER" id="PTHR45973">
    <property type="entry name" value="PROTEIN PHOSPHATASE 1 REGULATORY SUBUNIT SDS22-RELATED"/>
    <property type="match status" value="1"/>
</dbReference>
<dbReference type="Pfam" id="PF14580">
    <property type="entry name" value="LRR_9"/>
    <property type="match status" value="1"/>
</dbReference>
<dbReference type="FunFam" id="3.80.10.10:FF:000166">
    <property type="entry name" value="Dynein assembly factor 1, axonemal"/>
    <property type="match status" value="1"/>
</dbReference>
<feature type="region of interest" description="Disordered" evidence="10">
    <location>
        <begin position="426"/>
        <end position="449"/>
    </location>
</feature>
<dbReference type="SUPFAM" id="SSF52075">
    <property type="entry name" value="Outer arm dynein light chain 1"/>
    <property type="match status" value="1"/>
</dbReference>
<sequence>MSAVVDDNCEFNGLESIFKGPRMTKEFIKKHCKEQKLYQTPRLNDVLYLHFKGFSYIENLEEYTGLKCLWLENNGLRKISGLDHQTGLRSLFLHYNLIKKIENLEKCALLDTLNLASNQVKKIENLACIKSLHTLNLANNYVECYEDFEHLEHLLELSVLDLANNHVEDPLIVQILGNMPGLRVLNLMGNPVTRKIPAYRKTLILACKNLQYLDDRPVFPRERACAEAWKRGGITEEHAERKRWIDAERQKIMDSVNALIAMRDRRRNEADVLNQNHDSGFATSIGDSESEAESLHNLPSETKRGIEEEEEEEEEEKDEIRSNEEVTYNYAQACIEEDETEESESSSESEDDFMSDHQTEENYSAYSTRIFDFSRKGDDNGRVPICKQNLIEEIQESQSCCKSDLEPLISEDENAILSLKDKNSQTLTENLPNEPKKGIENTECDNGEDKEKEQELLKDISIDSKKLAENNMLSITKDTTEKNSDEIFKCVAIELPENEEVATSTSTVSAGITKEFVEDCTLIKQENPGTTIKTYEECVTSRSTYLSTVPDEILELSENTACAFTTQSLIIDDNPITLCNNSCQTDNQIIDVSICQSTSTEKGDITVETVIDNQKCLFTLFKNQINIENIDDSDNSEDNNDNLQFESCCGVEEFINKLDKSEEIKATITEIGEGDFIIKPKSREELRAALCSSKGWETIDEDKSYRELLEWDIAMPKDNFMILQPIERHSKNDKTCSKSELCEMIENTKTKDDLIEFHIKPSEGIADEGDKIMYATGAEPQLIYKAKLQLSNNRTIFERRDGEVVKNEDVNKVVSSTIAEVRQGMKEFNRQFDEFNEKSQLAKEKLLKEYNDALETERKVVDKFMSMQECQMEKRMVSIRKEEPPVEITDEYLEKHFDKTGMICSNDSIKKIENRNDFISENVKTGQLFLEQLETLKKMVEQEEQDQVTKENREELAITKRTIACSLEMQLAQDNENN</sequence>
<comment type="subcellular location">
    <subcellularLocation>
        <location evidence="2">Cell projection</location>
        <location evidence="2">Cilium</location>
    </subcellularLocation>
</comment>
<organism evidence="11 12">
    <name type="scientific">Hypothenemus hampei</name>
    <name type="common">Coffee berry borer</name>
    <dbReference type="NCBI Taxonomy" id="57062"/>
    <lineage>
        <taxon>Eukaryota</taxon>
        <taxon>Metazoa</taxon>
        <taxon>Ecdysozoa</taxon>
        <taxon>Arthropoda</taxon>
        <taxon>Hexapoda</taxon>
        <taxon>Insecta</taxon>
        <taxon>Pterygota</taxon>
        <taxon>Neoptera</taxon>
        <taxon>Endopterygota</taxon>
        <taxon>Coleoptera</taxon>
        <taxon>Polyphaga</taxon>
        <taxon>Cucujiformia</taxon>
        <taxon>Curculionidae</taxon>
        <taxon>Scolytinae</taxon>
        <taxon>Hypothenemus</taxon>
    </lineage>
</organism>
<reference evidence="11 12" key="1">
    <citation type="submission" date="2024-05" db="EMBL/GenBank/DDBJ databases">
        <title>Genetic variation in Jamaican populations of the coffee berry borer (Hypothenemus hampei).</title>
        <authorList>
            <person name="Errbii M."/>
            <person name="Myrie A."/>
        </authorList>
    </citation>
    <scope>NUCLEOTIDE SEQUENCE [LARGE SCALE GENOMIC DNA]</scope>
    <source>
        <strain evidence="11">JA-Hopewell-2020-01-JO</strain>
        <tissue evidence="11">Whole body</tissue>
    </source>
</reference>
<dbReference type="EMBL" id="JBDJPC010000005">
    <property type="protein sequence ID" value="KAL1502056.1"/>
    <property type="molecule type" value="Genomic_DNA"/>
</dbReference>
<evidence type="ECO:0000256" key="6">
    <source>
        <dbReference type="ARBA" id="ARBA00023069"/>
    </source>
</evidence>
<evidence type="ECO:0000313" key="12">
    <source>
        <dbReference type="Proteomes" id="UP001566132"/>
    </source>
</evidence>
<proteinExistence type="inferred from homology"/>
<evidence type="ECO:0000313" key="11">
    <source>
        <dbReference type="EMBL" id="KAL1502056.1"/>
    </source>
</evidence>
<dbReference type="AlphaFoldDB" id="A0ABD1EXC0"/>
<dbReference type="GO" id="GO:0005929">
    <property type="term" value="C:cilium"/>
    <property type="evidence" value="ECO:0007669"/>
    <property type="project" value="UniProtKB-SubCell"/>
</dbReference>
<evidence type="ECO:0000256" key="1">
    <source>
        <dbReference type="ARBA" id="ARBA00003843"/>
    </source>
</evidence>
<name>A0ABD1EXC0_HYPHA</name>
<keyword evidence="12" id="KW-1185">Reference proteome</keyword>
<evidence type="ECO:0000256" key="7">
    <source>
        <dbReference type="ARBA" id="ARBA00023273"/>
    </source>
</evidence>
<dbReference type="Gene3D" id="3.80.10.10">
    <property type="entry name" value="Ribonuclease Inhibitor"/>
    <property type="match status" value="2"/>
</dbReference>
<keyword evidence="5" id="KW-0677">Repeat</keyword>
<dbReference type="PANTHER" id="PTHR45973:SF9">
    <property type="entry name" value="LEUCINE-RICH REPEAT-CONTAINING PROTEIN 46"/>
    <property type="match status" value="1"/>
</dbReference>
<keyword evidence="6" id="KW-0969">Cilium</keyword>
<keyword evidence="7" id="KW-0966">Cell projection</keyword>
<feature type="compositionally biased region" description="Polar residues" evidence="10">
    <location>
        <begin position="273"/>
        <end position="287"/>
    </location>
</feature>
<feature type="coiled-coil region" evidence="9">
    <location>
        <begin position="818"/>
        <end position="856"/>
    </location>
</feature>
<dbReference type="InterPro" id="IPR050576">
    <property type="entry name" value="Cilia_flagella_integrity"/>
</dbReference>
<comment type="function">
    <text evidence="1">Cilium-specific protein required for cilia structures.</text>
</comment>
<evidence type="ECO:0000256" key="8">
    <source>
        <dbReference type="ARBA" id="ARBA00024433"/>
    </source>
</evidence>
<feature type="compositionally biased region" description="Acidic residues" evidence="10">
    <location>
        <begin position="335"/>
        <end position="353"/>
    </location>
</feature>
<comment type="caution">
    <text evidence="11">The sequence shown here is derived from an EMBL/GenBank/DDBJ whole genome shotgun (WGS) entry which is preliminary data.</text>
</comment>